<protein>
    <recommendedName>
        <fullName evidence="4">Pentatricopeptide repeat-containing protein</fullName>
    </recommendedName>
</protein>
<reference evidence="2" key="1">
    <citation type="submission" date="2022-02" db="EMBL/GenBank/DDBJ databases">
        <authorList>
            <person name="Henning P.M."/>
            <person name="McCubbin A.G."/>
            <person name="Shore J.S."/>
        </authorList>
    </citation>
    <scope>NUCLEOTIDE SEQUENCE</scope>
    <source>
        <strain evidence="2">F60SS</strain>
        <tissue evidence="2">Leaves</tissue>
    </source>
</reference>
<dbReference type="Proteomes" id="UP001141552">
    <property type="component" value="Unassembled WGS sequence"/>
</dbReference>
<comment type="caution">
    <text evidence="2">The sequence shown here is derived from an EMBL/GenBank/DDBJ whole genome shotgun (WGS) entry which is preliminary data.</text>
</comment>
<keyword evidence="3" id="KW-1185">Reference proteome</keyword>
<evidence type="ECO:0000256" key="1">
    <source>
        <dbReference type="SAM" id="MobiDB-lite"/>
    </source>
</evidence>
<name>A0A9Q0FU18_9ROSI</name>
<dbReference type="EMBL" id="JAKUCV010004024">
    <property type="protein sequence ID" value="KAJ4836769.1"/>
    <property type="molecule type" value="Genomic_DNA"/>
</dbReference>
<evidence type="ECO:0000313" key="3">
    <source>
        <dbReference type="Proteomes" id="UP001141552"/>
    </source>
</evidence>
<proteinExistence type="predicted"/>
<evidence type="ECO:0008006" key="4">
    <source>
        <dbReference type="Google" id="ProtNLM"/>
    </source>
</evidence>
<gene>
    <name evidence="2" type="ORF">Tsubulata_031074</name>
</gene>
<accession>A0A9Q0FU18</accession>
<organism evidence="2 3">
    <name type="scientific">Turnera subulata</name>
    <dbReference type="NCBI Taxonomy" id="218843"/>
    <lineage>
        <taxon>Eukaryota</taxon>
        <taxon>Viridiplantae</taxon>
        <taxon>Streptophyta</taxon>
        <taxon>Embryophyta</taxon>
        <taxon>Tracheophyta</taxon>
        <taxon>Spermatophyta</taxon>
        <taxon>Magnoliopsida</taxon>
        <taxon>eudicotyledons</taxon>
        <taxon>Gunneridae</taxon>
        <taxon>Pentapetalae</taxon>
        <taxon>rosids</taxon>
        <taxon>fabids</taxon>
        <taxon>Malpighiales</taxon>
        <taxon>Passifloraceae</taxon>
        <taxon>Turnera</taxon>
    </lineage>
</organism>
<feature type="region of interest" description="Disordered" evidence="1">
    <location>
        <begin position="46"/>
        <end position="68"/>
    </location>
</feature>
<feature type="non-terminal residue" evidence="2">
    <location>
        <position position="1"/>
    </location>
</feature>
<reference evidence="2" key="2">
    <citation type="journal article" date="2023" name="Plants (Basel)">
        <title>Annotation of the Turnera subulata (Passifloraceae) Draft Genome Reveals the S-Locus Evolved after the Divergence of Turneroideae from Passifloroideae in a Stepwise Manner.</title>
        <authorList>
            <person name="Henning P.M."/>
            <person name="Roalson E.H."/>
            <person name="Mir W."/>
            <person name="McCubbin A.G."/>
            <person name="Shore J.S."/>
        </authorList>
    </citation>
    <scope>NUCLEOTIDE SEQUENCE</scope>
    <source>
        <strain evidence="2">F60SS</strain>
    </source>
</reference>
<evidence type="ECO:0000313" key="2">
    <source>
        <dbReference type="EMBL" id="KAJ4836769.1"/>
    </source>
</evidence>
<feature type="compositionally biased region" description="Basic residues" evidence="1">
    <location>
        <begin position="46"/>
        <end position="57"/>
    </location>
</feature>
<dbReference type="AlphaFoldDB" id="A0A9Q0FU18"/>
<sequence>MEQTIPWVSVSVVYGHHQHQILRRNPSTTPHSLLRFSVVAAGRDSRKYKYNKPKPRPPKNISVHTNPKPTFTDVEDALSSFHRMLHDDPFPDIRNFNYIFSALVRMG</sequence>